<gene>
    <name evidence="4" type="ORF">ATK36_5336</name>
</gene>
<protein>
    <submittedName>
        <fullName evidence="4">Resolvase-like protein</fullName>
    </submittedName>
</protein>
<dbReference type="CDD" id="cd00338">
    <property type="entry name" value="Ser_Recombinase"/>
    <property type="match status" value="1"/>
</dbReference>
<feature type="region of interest" description="Disordered" evidence="2">
    <location>
        <begin position="715"/>
        <end position="774"/>
    </location>
</feature>
<dbReference type="InterPro" id="IPR050639">
    <property type="entry name" value="SSR_resolvase"/>
</dbReference>
<dbReference type="Proteomes" id="UP000243542">
    <property type="component" value="Unassembled WGS sequence"/>
</dbReference>
<dbReference type="Pfam" id="PF07508">
    <property type="entry name" value="Recombinase"/>
    <property type="match status" value="1"/>
</dbReference>
<feature type="compositionally biased region" description="Basic and acidic residues" evidence="2">
    <location>
        <begin position="738"/>
        <end position="756"/>
    </location>
</feature>
<evidence type="ECO:0000313" key="4">
    <source>
        <dbReference type="EMBL" id="PFG50131.1"/>
    </source>
</evidence>
<keyword evidence="1" id="KW-0175">Coiled coil</keyword>
<dbReference type="InterPro" id="IPR038109">
    <property type="entry name" value="DNA_bind_recomb_sf"/>
</dbReference>
<name>A0A2A9FHB2_9PSEU</name>
<dbReference type="GO" id="GO:0003677">
    <property type="term" value="F:DNA binding"/>
    <property type="evidence" value="ECO:0007669"/>
    <property type="project" value="InterPro"/>
</dbReference>
<dbReference type="InterPro" id="IPR036162">
    <property type="entry name" value="Resolvase-like_N_sf"/>
</dbReference>
<feature type="coiled-coil region" evidence="1">
    <location>
        <begin position="460"/>
        <end position="531"/>
    </location>
</feature>
<proteinExistence type="predicted"/>
<dbReference type="InterPro" id="IPR011109">
    <property type="entry name" value="DNA_bind_recombinase_dom"/>
</dbReference>
<keyword evidence="5" id="KW-1185">Reference proteome</keyword>
<dbReference type="AlphaFoldDB" id="A0A2A9FHB2"/>
<comment type="caution">
    <text evidence="4">The sequence shown here is derived from an EMBL/GenBank/DDBJ whole genome shotgun (WGS) entry which is preliminary data.</text>
</comment>
<dbReference type="PANTHER" id="PTHR30461:SF23">
    <property type="entry name" value="DNA RECOMBINASE-RELATED"/>
    <property type="match status" value="1"/>
</dbReference>
<dbReference type="SMART" id="SM00857">
    <property type="entry name" value="Resolvase"/>
    <property type="match status" value="1"/>
</dbReference>
<evidence type="ECO:0000256" key="2">
    <source>
        <dbReference type="SAM" id="MobiDB-lite"/>
    </source>
</evidence>
<reference evidence="4 5" key="1">
    <citation type="submission" date="2017-10" db="EMBL/GenBank/DDBJ databases">
        <title>Sequencing the genomes of 1000 actinobacteria strains.</title>
        <authorList>
            <person name="Klenk H.-P."/>
        </authorList>
    </citation>
    <scope>NUCLEOTIDE SEQUENCE [LARGE SCALE GENOMIC DNA]</scope>
    <source>
        <strain evidence="4 5">DSM 46092</strain>
    </source>
</reference>
<dbReference type="GO" id="GO:0000150">
    <property type="term" value="F:DNA strand exchange activity"/>
    <property type="evidence" value="ECO:0007669"/>
    <property type="project" value="InterPro"/>
</dbReference>
<dbReference type="InterPro" id="IPR006119">
    <property type="entry name" value="Resolv_N"/>
</dbReference>
<dbReference type="EMBL" id="PDJK01000002">
    <property type="protein sequence ID" value="PFG50131.1"/>
    <property type="molecule type" value="Genomic_DNA"/>
</dbReference>
<feature type="compositionally biased region" description="Basic residues" evidence="2">
    <location>
        <begin position="653"/>
        <end position="664"/>
    </location>
</feature>
<organism evidence="4 5">
    <name type="scientific">Amycolatopsis sulphurea</name>
    <dbReference type="NCBI Taxonomy" id="76022"/>
    <lineage>
        <taxon>Bacteria</taxon>
        <taxon>Bacillati</taxon>
        <taxon>Actinomycetota</taxon>
        <taxon>Actinomycetes</taxon>
        <taxon>Pseudonocardiales</taxon>
        <taxon>Pseudonocardiaceae</taxon>
        <taxon>Amycolatopsis</taxon>
    </lineage>
</organism>
<dbReference type="SUPFAM" id="SSF53041">
    <property type="entry name" value="Resolvase-like"/>
    <property type="match status" value="1"/>
</dbReference>
<sequence>MSALHSDSAPLALRRPQPAEEDMTALVGLGGGVSEVPVAVFLRTSTRDLQDPTLSLPRQLDNCRKVLPPGFVIVAFFYDVESSRKDLDQRGLGNAHEAFNIPIPRDGGLADLLAEAQHPGRRFEAVVVEEIERAARWTHQSTQLEHTLEKVGVPLFAADEGPISITEKRATQILVRRMKQGVGEWFLRHTLEQSWEGFREHTKQGWNIGKALYGYTLQKVEHPVAAKREEGKTKSRLLVDSERGSTATQIFLWRHDEKLAYKVIAERLNLDLDRYLPPQPNRRERARNCWTVSSVREILCNPKYTGYMVWNRRASKKGGKLNPPDKWIWSPEPTHEPLVTLEMWKEVQEIATGRQGSRMAGPNRHPATRRTYVLRHYVHHTSCDKRMFGKTRRELAYYTCQPQLDRVGNPQDYADHPRSVYVREDRLLDCVQTFFAQRVLGQDRTVLLRHQMASQGIHERQDHKKRIAAIEKAIAELGRRQDNLMDEREAKTLDDNDEAGRAWAERLRTRFADLENQRRTKLAELDELRIVAEREQPQQPELLDMLPQLSLDLADAPDPLQRGLYEACGMKVYYDHTTRNVTIRATLRGETVPAVEQAAAIIALSSANTGAEVQVPPQPASGDDVAHVLRVLPGAQRAWSKHLSTRPGDGRRAPRPHMDHKRTGPGHSASRGEPDATTSGNSAERAHRSRSVHPNGFRFETRPWPRRSFFRAPTVDTACRRSDPGPQHNRTARRHQSRRTDLHLRHTRYLRPESPQRHRIQSAQSVATSQRNSL</sequence>
<evidence type="ECO:0000256" key="1">
    <source>
        <dbReference type="SAM" id="Coils"/>
    </source>
</evidence>
<accession>A0A2A9FHB2</accession>
<dbReference type="RefSeq" id="WP_098513924.1">
    <property type="nucleotide sequence ID" value="NZ_JBIAKZ010000012.1"/>
</dbReference>
<evidence type="ECO:0000259" key="3">
    <source>
        <dbReference type="SMART" id="SM00857"/>
    </source>
</evidence>
<dbReference type="Gene3D" id="3.90.1750.20">
    <property type="entry name" value="Putative Large Serine Recombinase, Chain B, Domain 2"/>
    <property type="match status" value="1"/>
</dbReference>
<dbReference type="PANTHER" id="PTHR30461">
    <property type="entry name" value="DNA-INVERTASE FROM LAMBDOID PROPHAGE"/>
    <property type="match status" value="1"/>
</dbReference>
<feature type="region of interest" description="Disordered" evidence="2">
    <location>
        <begin position="637"/>
        <end position="701"/>
    </location>
</feature>
<evidence type="ECO:0000313" key="5">
    <source>
        <dbReference type="Proteomes" id="UP000243542"/>
    </source>
</evidence>
<dbReference type="Pfam" id="PF00239">
    <property type="entry name" value="Resolvase"/>
    <property type="match status" value="1"/>
</dbReference>
<feature type="domain" description="Resolvase/invertase-type recombinase catalytic" evidence="3">
    <location>
        <begin position="38"/>
        <end position="207"/>
    </location>
</feature>
<feature type="compositionally biased region" description="Polar residues" evidence="2">
    <location>
        <begin position="761"/>
        <end position="774"/>
    </location>
</feature>
<dbReference type="Gene3D" id="3.40.50.1390">
    <property type="entry name" value="Resolvase, N-terminal catalytic domain"/>
    <property type="match status" value="1"/>
</dbReference>